<evidence type="ECO:0000256" key="8">
    <source>
        <dbReference type="ARBA" id="ARBA00023274"/>
    </source>
</evidence>
<comment type="similarity">
    <text evidence="3">Belongs to the SRP72 family.</text>
</comment>
<dbReference type="GO" id="GO:0043022">
    <property type="term" value="F:ribosome binding"/>
    <property type="evidence" value="ECO:0007669"/>
    <property type="project" value="TreeGrafter"/>
</dbReference>
<protein>
    <recommendedName>
        <fullName evidence="4">Signal recognition particle subunit SRP72</fullName>
    </recommendedName>
</protein>
<sequence>MAPKVSNQHAKGSSSTTSKAKGKDYTRKATPKQPLGIPERLKRLFTSLCAQIDGGHYSNAIKTCDKILRLEPKDPDAKQTKLFLLLQTEQYDAALSLIDHDGENPSHAFETAYSLYRLQREAKAKDIVQSIKDDEDVDNRGVVHLEAQLSYREGSYDTALQLYNELLDTAEPGSEEHSDILINLQASQQHLDFINTGFLHSLDSLPTAVTSTIETNPPPTQVNTQVTAALASLTRDTAERVHPAEKKVRKSRVPAGVIPGVTPPPDPERWLKKIERSMFGQGKRRKGPGGGGGGATQGSASVESAPAVSSPSHTKPSAIKGKKRK</sequence>
<dbReference type="PANTHER" id="PTHR14094:SF9">
    <property type="entry name" value="SIGNAL RECOGNITION PARTICLE SUBUNIT SRP72"/>
    <property type="match status" value="1"/>
</dbReference>
<dbReference type="Gene3D" id="1.25.40.10">
    <property type="entry name" value="Tetratricopeptide repeat domain"/>
    <property type="match status" value="1"/>
</dbReference>
<keyword evidence="6" id="KW-0256">Endoplasmic reticulum</keyword>
<dbReference type="SUPFAM" id="SSF48452">
    <property type="entry name" value="TPR-like"/>
    <property type="match status" value="1"/>
</dbReference>
<dbReference type="Pfam" id="PF08492">
    <property type="entry name" value="SRP72"/>
    <property type="match status" value="1"/>
</dbReference>
<gene>
    <name evidence="11" type="ORF">BDZ94DRAFT_788803</name>
</gene>
<dbReference type="OrthoDB" id="5421607at2759"/>
<dbReference type="PANTHER" id="PTHR14094">
    <property type="entry name" value="SIGNAL RECOGNITION PARTICLE 72"/>
    <property type="match status" value="1"/>
</dbReference>
<feature type="compositionally biased region" description="Low complexity" evidence="9">
    <location>
        <begin position="10"/>
        <end position="19"/>
    </location>
</feature>
<proteinExistence type="inferred from homology"/>
<dbReference type="AlphaFoldDB" id="A0A9P5Y355"/>
<evidence type="ECO:0000256" key="2">
    <source>
        <dbReference type="ARBA" id="ARBA00004496"/>
    </source>
</evidence>
<comment type="subcellular location">
    <subcellularLocation>
        <location evidence="2">Cytoplasm</location>
    </subcellularLocation>
    <subcellularLocation>
        <location evidence="1">Endoplasmic reticulum</location>
    </subcellularLocation>
</comment>
<dbReference type="GO" id="GO:0008312">
    <property type="term" value="F:7S RNA binding"/>
    <property type="evidence" value="ECO:0007669"/>
    <property type="project" value="InterPro"/>
</dbReference>
<keyword evidence="5" id="KW-0963">Cytoplasm</keyword>
<dbReference type="Pfam" id="PF17004">
    <property type="entry name" value="SRP_TPR_like"/>
    <property type="match status" value="1"/>
</dbReference>
<dbReference type="GO" id="GO:0005783">
    <property type="term" value="C:endoplasmic reticulum"/>
    <property type="evidence" value="ECO:0007669"/>
    <property type="project" value="UniProtKB-SubCell"/>
</dbReference>
<name>A0A9P5Y355_9AGAR</name>
<evidence type="ECO:0000313" key="12">
    <source>
        <dbReference type="Proteomes" id="UP000807353"/>
    </source>
</evidence>
<dbReference type="InterPro" id="IPR031545">
    <property type="entry name" value="SRP72_TPR-like"/>
</dbReference>
<keyword evidence="12" id="KW-1185">Reference proteome</keyword>
<feature type="compositionally biased region" description="Low complexity" evidence="9">
    <location>
        <begin position="297"/>
        <end position="312"/>
    </location>
</feature>
<feature type="region of interest" description="Disordered" evidence="9">
    <location>
        <begin position="236"/>
        <end position="325"/>
    </location>
</feature>
<evidence type="ECO:0000259" key="10">
    <source>
        <dbReference type="Pfam" id="PF08492"/>
    </source>
</evidence>
<dbReference type="GO" id="GO:0006614">
    <property type="term" value="P:SRP-dependent cotranslational protein targeting to membrane"/>
    <property type="evidence" value="ECO:0007669"/>
    <property type="project" value="InterPro"/>
</dbReference>
<feature type="domain" description="Signal recognition particle SRP72 subunit RNA-binding" evidence="10">
    <location>
        <begin position="242"/>
        <end position="279"/>
    </location>
</feature>
<evidence type="ECO:0000256" key="6">
    <source>
        <dbReference type="ARBA" id="ARBA00022824"/>
    </source>
</evidence>
<keyword evidence="7" id="KW-0733">Signal recognition particle</keyword>
<keyword evidence="8" id="KW-0687">Ribonucleoprotein</keyword>
<feature type="compositionally biased region" description="Basic and acidic residues" evidence="9">
    <location>
        <begin position="266"/>
        <end position="276"/>
    </location>
</feature>
<dbReference type="EMBL" id="MU150278">
    <property type="protein sequence ID" value="KAF9461824.1"/>
    <property type="molecule type" value="Genomic_DNA"/>
</dbReference>
<feature type="region of interest" description="Disordered" evidence="9">
    <location>
        <begin position="1"/>
        <end position="33"/>
    </location>
</feature>
<reference evidence="11" key="1">
    <citation type="submission" date="2020-11" db="EMBL/GenBank/DDBJ databases">
        <authorList>
            <consortium name="DOE Joint Genome Institute"/>
            <person name="Ahrendt S."/>
            <person name="Riley R."/>
            <person name="Andreopoulos W."/>
            <person name="Labutti K."/>
            <person name="Pangilinan J."/>
            <person name="Ruiz-Duenas F.J."/>
            <person name="Barrasa J.M."/>
            <person name="Sanchez-Garcia M."/>
            <person name="Camarero S."/>
            <person name="Miyauchi S."/>
            <person name="Serrano A."/>
            <person name="Linde D."/>
            <person name="Babiker R."/>
            <person name="Drula E."/>
            <person name="Ayuso-Fernandez I."/>
            <person name="Pacheco R."/>
            <person name="Padilla G."/>
            <person name="Ferreira P."/>
            <person name="Barriuso J."/>
            <person name="Kellner H."/>
            <person name="Castanera R."/>
            <person name="Alfaro M."/>
            <person name="Ramirez L."/>
            <person name="Pisabarro A.G."/>
            <person name="Kuo A."/>
            <person name="Tritt A."/>
            <person name="Lipzen A."/>
            <person name="He G."/>
            <person name="Yan M."/>
            <person name="Ng V."/>
            <person name="Cullen D."/>
            <person name="Martin F."/>
            <person name="Rosso M.-N."/>
            <person name="Henrissat B."/>
            <person name="Hibbett D."/>
            <person name="Martinez A.T."/>
            <person name="Grigoriev I.V."/>
        </authorList>
    </citation>
    <scope>NUCLEOTIDE SEQUENCE</scope>
    <source>
        <strain evidence="11">CBS 247.69</strain>
    </source>
</reference>
<organism evidence="11 12">
    <name type="scientific">Collybia nuda</name>
    <dbReference type="NCBI Taxonomy" id="64659"/>
    <lineage>
        <taxon>Eukaryota</taxon>
        <taxon>Fungi</taxon>
        <taxon>Dikarya</taxon>
        <taxon>Basidiomycota</taxon>
        <taxon>Agaricomycotina</taxon>
        <taxon>Agaricomycetes</taxon>
        <taxon>Agaricomycetidae</taxon>
        <taxon>Agaricales</taxon>
        <taxon>Tricholomatineae</taxon>
        <taxon>Clitocybaceae</taxon>
        <taxon>Collybia</taxon>
    </lineage>
</organism>
<dbReference type="InterPro" id="IPR011990">
    <property type="entry name" value="TPR-like_helical_dom_sf"/>
</dbReference>
<dbReference type="Proteomes" id="UP000807353">
    <property type="component" value="Unassembled WGS sequence"/>
</dbReference>
<evidence type="ECO:0000313" key="11">
    <source>
        <dbReference type="EMBL" id="KAF9461824.1"/>
    </source>
</evidence>
<evidence type="ECO:0000256" key="5">
    <source>
        <dbReference type="ARBA" id="ARBA00022490"/>
    </source>
</evidence>
<evidence type="ECO:0000256" key="4">
    <source>
        <dbReference type="ARBA" id="ARBA00018350"/>
    </source>
</evidence>
<evidence type="ECO:0000256" key="1">
    <source>
        <dbReference type="ARBA" id="ARBA00004240"/>
    </source>
</evidence>
<dbReference type="InterPro" id="IPR026270">
    <property type="entry name" value="SRP72"/>
</dbReference>
<evidence type="ECO:0000256" key="9">
    <source>
        <dbReference type="SAM" id="MobiDB-lite"/>
    </source>
</evidence>
<feature type="compositionally biased region" description="Basic and acidic residues" evidence="9">
    <location>
        <begin position="236"/>
        <end position="246"/>
    </location>
</feature>
<accession>A0A9P5Y355</accession>
<dbReference type="InterPro" id="IPR013699">
    <property type="entry name" value="Signal_recog_part_SRP72_RNA-bd"/>
</dbReference>
<dbReference type="GO" id="GO:0005786">
    <property type="term" value="C:signal recognition particle, endoplasmic reticulum targeting"/>
    <property type="evidence" value="ECO:0007669"/>
    <property type="project" value="UniProtKB-KW"/>
</dbReference>
<comment type="caution">
    <text evidence="11">The sequence shown here is derived from an EMBL/GenBank/DDBJ whole genome shotgun (WGS) entry which is preliminary data.</text>
</comment>
<evidence type="ECO:0000256" key="3">
    <source>
        <dbReference type="ARBA" id="ARBA00007676"/>
    </source>
</evidence>
<evidence type="ECO:0000256" key="7">
    <source>
        <dbReference type="ARBA" id="ARBA00023135"/>
    </source>
</evidence>